<dbReference type="InterPro" id="IPR009075">
    <property type="entry name" value="AcylCo_DH/oxidase_C"/>
</dbReference>
<dbReference type="EC" id="1.-.-.-" evidence="8"/>
<evidence type="ECO:0000259" key="7">
    <source>
        <dbReference type="Pfam" id="PF02771"/>
    </source>
</evidence>
<feature type="domain" description="Acyl-CoA dehydrogenase/oxidase C-terminal" evidence="6">
    <location>
        <begin position="230"/>
        <end position="362"/>
    </location>
</feature>
<name>A0ABW4WHD7_9HYPH</name>
<organism evidence="8 9">
    <name type="scientific">Mesorhizobium calcicola</name>
    <dbReference type="NCBI Taxonomy" id="1300310"/>
    <lineage>
        <taxon>Bacteria</taxon>
        <taxon>Pseudomonadati</taxon>
        <taxon>Pseudomonadota</taxon>
        <taxon>Alphaproteobacteria</taxon>
        <taxon>Hyphomicrobiales</taxon>
        <taxon>Phyllobacteriaceae</taxon>
        <taxon>Mesorhizobium</taxon>
    </lineage>
</organism>
<comment type="caution">
    <text evidence="8">The sequence shown here is derived from an EMBL/GenBank/DDBJ whole genome shotgun (WGS) entry which is preliminary data.</text>
</comment>
<evidence type="ECO:0000256" key="1">
    <source>
        <dbReference type="ARBA" id="ARBA00001974"/>
    </source>
</evidence>
<comment type="cofactor">
    <cofactor evidence="1">
        <name>FAD</name>
        <dbReference type="ChEBI" id="CHEBI:57692"/>
    </cofactor>
</comment>
<keyword evidence="9" id="KW-1185">Reference proteome</keyword>
<keyword evidence="4" id="KW-0274">FAD</keyword>
<evidence type="ECO:0000256" key="4">
    <source>
        <dbReference type="ARBA" id="ARBA00022827"/>
    </source>
</evidence>
<dbReference type="InterPro" id="IPR009100">
    <property type="entry name" value="AcylCoA_DH/oxidase_NM_dom_sf"/>
</dbReference>
<gene>
    <name evidence="8" type="ORF">ACFSQT_18215</name>
</gene>
<dbReference type="InterPro" id="IPR037069">
    <property type="entry name" value="AcylCoA_DH/ox_N_sf"/>
</dbReference>
<dbReference type="PANTHER" id="PTHR43884:SF20">
    <property type="entry name" value="ACYL-COA DEHYDROGENASE FADE28"/>
    <property type="match status" value="1"/>
</dbReference>
<feature type="domain" description="Acyl-CoA dehydrogenase/oxidase N-terminal" evidence="7">
    <location>
        <begin position="19"/>
        <end position="97"/>
    </location>
</feature>
<evidence type="ECO:0000259" key="6">
    <source>
        <dbReference type="Pfam" id="PF00441"/>
    </source>
</evidence>
<reference evidence="9" key="1">
    <citation type="journal article" date="2019" name="Int. J. Syst. Evol. Microbiol.">
        <title>The Global Catalogue of Microorganisms (GCM) 10K type strain sequencing project: providing services to taxonomists for standard genome sequencing and annotation.</title>
        <authorList>
            <consortium name="The Broad Institute Genomics Platform"/>
            <consortium name="The Broad Institute Genome Sequencing Center for Infectious Disease"/>
            <person name="Wu L."/>
            <person name="Ma J."/>
        </authorList>
    </citation>
    <scope>NUCLEOTIDE SEQUENCE [LARGE SCALE GENOMIC DNA]</scope>
    <source>
        <strain evidence="9">CGMCC 1.16226</strain>
    </source>
</reference>
<protein>
    <submittedName>
        <fullName evidence="8">Acyl-CoA dehydrogenase family protein</fullName>
        <ecNumber evidence="8">1.-.-.-</ecNumber>
    </submittedName>
</protein>
<evidence type="ECO:0000313" key="8">
    <source>
        <dbReference type="EMBL" id="MFD2054922.1"/>
    </source>
</evidence>
<dbReference type="Proteomes" id="UP001597349">
    <property type="component" value="Unassembled WGS sequence"/>
</dbReference>
<evidence type="ECO:0000256" key="5">
    <source>
        <dbReference type="ARBA" id="ARBA00023002"/>
    </source>
</evidence>
<dbReference type="InterPro" id="IPR036250">
    <property type="entry name" value="AcylCo_DH-like_C"/>
</dbReference>
<dbReference type="Pfam" id="PF00441">
    <property type="entry name" value="Acyl-CoA_dh_1"/>
    <property type="match status" value="1"/>
</dbReference>
<evidence type="ECO:0000256" key="3">
    <source>
        <dbReference type="ARBA" id="ARBA00022630"/>
    </source>
</evidence>
<comment type="similarity">
    <text evidence="2">Belongs to the acyl-CoA dehydrogenase family.</text>
</comment>
<dbReference type="RefSeq" id="WP_379020855.1">
    <property type="nucleotide sequence ID" value="NZ_JBHUGY010000027.1"/>
</dbReference>
<dbReference type="EMBL" id="JBHUGY010000027">
    <property type="protein sequence ID" value="MFD2054922.1"/>
    <property type="molecule type" value="Genomic_DNA"/>
</dbReference>
<evidence type="ECO:0000256" key="2">
    <source>
        <dbReference type="ARBA" id="ARBA00009347"/>
    </source>
</evidence>
<accession>A0ABW4WHD7</accession>
<dbReference type="InterPro" id="IPR013786">
    <property type="entry name" value="AcylCoA_DH/ox_N"/>
</dbReference>
<dbReference type="PANTHER" id="PTHR43884">
    <property type="entry name" value="ACYL-COA DEHYDROGENASE"/>
    <property type="match status" value="1"/>
</dbReference>
<proteinExistence type="inferred from homology"/>
<sequence length="375" mass="40076">MNQGVGALEASESVVDQADFEMIQEVAQAFVAKELTTKVVRRAERGDWNAANGLWKAVADLGWISLLTPDAFGAQGLPVVAMIAEELATAAFPMPFAETAAFVIPLLAEFNDGSLYELIEAVTTGQKLIAIAMPANGLPASAEDCAITPLADNESGKPWVAEHLERADAVLIPVQADVGVALALVQKPTAGWGGAANPDIANNGYRTLDWVSVADGETIIIGNGDCRWADLEAALNVLRTVLAAQVVGLSRGALDLAVAYAKEREAFGVAIGSFQAVQQRLAEAYMENFAARLLVGNAAISPTPVYVAMASIQAGESSRKCTFTAQQIWAGMGYTLETDVQLYFRRARARQLLLGSPWHHRETVWHEAAQQKWAV</sequence>
<keyword evidence="3" id="KW-0285">Flavoprotein</keyword>
<dbReference type="Gene3D" id="1.20.140.10">
    <property type="entry name" value="Butyryl-CoA Dehydrogenase, subunit A, domain 3"/>
    <property type="match status" value="1"/>
</dbReference>
<keyword evidence="5 8" id="KW-0560">Oxidoreductase</keyword>
<dbReference type="SUPFAM" id="SSF56645">
    <property type="entry name" value="Acyl-CoA dehydrogenase NM domain-like"/>
    <property type="match status" value="1"/>
</dbReference>
<dbReference type="GO" id="GO:0016491">
    <property type="term" value="F:oxidoreductase activity"/>
    <property type="evidence" value="ECO:0007669"/>
    <property type="project" value="UniProtKB-KW"/>
</dbReference>
<dbReference type="SUPFAM" id="SSF47203">
    <property type="entry name" value="Acyl-CoA dehydrogenase C-terminal domain-like"/>
    <property type="match status" value="1"/>
</dbReference>
<evidence type="ECO:0000313" key="9">
    <source>
        <dbReference type="Proteomes" id="UP001597349"/>
    </source>
</evidence>
<dbReference type="Pfam" id="PF02771">
    <property type="entry name" value="Acyl-CoA_dh_N"/>
    <property type="match status" value="1"/>
</dbReference>
<dbReference type="Gene3D" id="1.10.540.10">
    <property type="entry name" value="Acyl-CoA dehydrogenase/oxidase, N-terminal domain"/>
    <property type="match status" value="1"/>
</dbReference>